<keyword evidence="2" id="KW-1185">Reference proteome</keyword>
<protein>
    <submittedName>
        <fullName evidence="1">Phosphohydrolase</fullName>
    </submittedName>
</protein>
<name>A0AA48HVC9_9ALTE</name>
<dbReference type="PANTHER" id="PTHR38774:SF1">
    <property type="entry name" value="CYTOPLASMIC PROTEIN"/>
    <property type="match status" value="1"/>
</dbReference>
<sequence length="146" mass="16798">MATHAQPNKKYFPNLKGLHTLCEVNYARLLKLLPDCDTESLSYEFGDGDNLNYQISIIEASRYTSTLDVRQLNEALPGWMKPTMKVRLYHDARMAEVLSSQNVSAIQPSYPYPNKNMHQKNEKEMTNLFLAEWLVFCLKQQANAPV</sequence>
<gene>
    <name evidence="1" type="ORF">MACH26_07660</name>
</gene>
<evidence type="ECO:0000313" key="2">
    <source>
        <dbReference type="Proteomes" id="UP001333710"/>
    </source>
</evidence>
<dbReference type="InterPro" id="IPR009659">
    <property type="entry name" value="DUF1249"/>
</dbReference>
<accession>A0AA48HVC9</accession>
<dbReference type="KEGG" id="pmaw:MACH26_07660"/>
<dbReference type="EMBL" id="AP027272">
    <property type="protein sequence ID" value="BDX05245.1"/>
    <property type="molecule type" value="Genomic_DNA"/>
</dbReference>
<dbReference type="AlphaFoldDB" id="A0AA48HVC9"/>
<organism evidence="1 2">
    <name type="scientific">Planctobacterium marinum</name>
    <dbReference type="NCBI Taxonomy" id="1631968"/>
    <lineage>
        <taxon>Bacteria</taxon>
        <taxon>Pseudomonadati</taxon>
        <taxon>Pseudomonadota</taxon>
        <taxon>Gammaproteobacteria</taxon>
        <taxon>Alteromonadales</taxon>
        <taxon>Alteromonadaceae</taxon>
        <taxon>Planctobacterium</taxon>
    </lineage>
</organism>
<dbReference type="Proteomes" id="UP001333710">
    <property type="component" value="Chromosome"/>
</dbReference>
<dbReference type="RefSeq" id="WP_338291214.1">
    <property type="nucleotide sequence ID" value="NZ_AP027272.1"/>
</dbReference>
<proteinExistence type="predicted"/>
<evidence type="ECO:0000313" key="1">
    <source>
        <dbReference type="EMBL" id="BDX05245.1"/>
    </source>
</evidence>
<dbReference type="PANTHER" id="PTHR38774">
    <property type="entry name" value="CYTOPLASMIC PROTEIN-RELATED"/>
    <property type="match status" value="1"/>
</dbReference>
<dbReference type="Pfam" id="PF06853">
    <property type="entry name" value="DUF1249"/>
    <property type="match status" value="1"/>
</dbReference>
<reference evidence="1" key="1">
    <citation type="submission" date="2023-01" db="EMBL/GenBank/DDBJ databases">
        <title>Complete genome sequence of Planctobacterium marinum strain Dej080120_11.</title>
        <authorList>
            <person name="Ueki S."/>
            <person name="Maruyama F."/>
        </authorList>
    </citation>
    <scope>NUCLEOTIDE SEQUENCE</scope>
    <source>
        <strain evidence="1">Dej080120_11</strain>
    </source>
</reference>